<evidence type="ECO:0000313" key="3">
    <source>
        <dbReference type="EMBL" id="AQQ53449.1"/>
    </source>
</evidence>
<reference evidence="3 4" key="1">
    <citation type="submission" date="2017-02" db="EMBL/GenBank/DDBJ databases">
        <title>The complete genomic sequence of a novel cold adapted crude oil-degrading bacterium Planococcus qaidamina Y42.</title>
        <authorList>
            <person name="Yang R."/>
        </authorList>
    </citation>
    <scope>NUCLEOTIDE SEQUENCE [LARGE SCALE GENOMIC DNA]</scope>
    <source>
        <strain evidence="3 4">Y42</strain>
    </source>
</reference>
<feature type="transmembrane region" description="Helical" evidence="1">
    <location>
        <begin position="231"/>
        <end position="249"/>
    </location>
</feature>
<accession>A0A1Q2KZ22</accession>
<dbReference type="RefSeq" id="WP_077589346.1">
    <property type="nucleotide sequence ID" value="NZ_CP019640.1"/>
</dbReference>
<keyword evidence="1" id="KW-0812">Transmembrane</keyword>
<dbReference type="OrthoDB" id="2111742at2"/>
<dbReference type="Proteomes" id="UP000188184">
    <property type="component" value="Chromosome"/>
</dbReference>
<sequence length="256" mass="28730">MKKTFITCVSLLLVLLVQIQTAYGYTYGDPNEEKVAEAYKEVVLYLNESPPNFESSIAVFETVKEEVDMHMGPEPGQAIISHLENENKEDAIEAFEKTLALNIARRLENVDKNFTEYDTSKKLLAKAYATYEALVPAIEERNAELNLQLKLEFEGALEAIGNPGLFGVGEKEADYDQFIVHKDAILSSLQETFGLASMEVSHYSAEDFQVAEEASAVKSSDWTDLSNLKNWLPLLLLITVILAVVLYVARKRKKIQ</sequence>
<keyword evidence="4" id="KW-1185">Reference proteome</keyword>
<name>A0A1Q2KZ22_9BACL</name>
<evidence type="ECO:0000256" key="2">
    <source>
        <dbReference type="SAM" id="SignalP"/>
    </source>
</evidence>
<feature type="chain" id="PRO_5013338062" description="Extracellular protein" evidence="2">
    <location>
        <begin position="25"/>
        <end position="256"/>
    </location>
</feature>
<keyword evidence="1" id="KW-0472">Membrane</keyword>
<evidence type="ECO:0000256" key="1">
    <source>
        <dbReference type="SAM" id="Phobius"/>
    </source>
</evidence>
<dbReference type="KEGG" id="pmar:B0X71_10440"/>
<proteinExistence type="predicted"/>
<organism evidence="3 4">
    <name type="scientific">Planococcus lenghuensis</name>
    <dbReference type="NCBI Taxonomy" id="2213202"/>
    <lineage>
        <taxon>Bacteria</taxon>
        <taxon>Bacillati</taxon>
        <taxon>Bacillota</taxon>
        <taxon>Bacilli</taxon>
        <taxon>Bacillales</taxon>
        <taxon>Caryophanaceae</taxon>
        <taxon>Planococcus</taxon>
    </lineage>
</organism>
<protein>
    <recommendedName>
        <fullName evidence="5">Extracellular protein</fullName>
    </recommendedName>
</protein>
<feature type="signal peptide" evidence="2">
    <location>
        <begin position="1"/>
        <end position="24"/>
    </location>
</feature>
<keyword evidence="1" id="KW-1133">Transmembrane helix</keyword>
<dbReference type="AlphaFoldDB" id="A0A1Q2KZ22"/>
<evidence type="ECO:0000313" key="4">
    <source>
        <dbReference type="Proteomes" id="UP000188184"/>
    </source>
</evidence>
<dbReference type="EMBL" id="CP019640">
    <property type="protein sequence ID" value="AQQ53449.1"/>
    <property type="molecule type" value="Genomic_DNA"/>
</dbReference>
<gene>
    <name evidence="3" type="ORF">B0X71_10440</name>
</gene>
<keyword evidence="2" id="KW-0732">Signal</keyword>
<evidence type="ECO:0008006" key="5">
    <source>
        <dbReference type="Google" id="ProtNLM"/>
    </source>
</evidence>